<reference evidence="2" key="2">
    <citation type="journal article" date="2024" name="Plant">
        <title>Genomic evolution and insights into agronomic trait innovations of Sesamum species.</title>
        <authorList>
            <person name="Miao H."/>
            <person name="Wang L."/>
            <person name="Qu L."/>
            <person name="Liu H."/>
            <person name="Sun Y."/>
            <person name="Le M."/>
            <person name="Wang Q."/>
            <person name="Wei S."/>
            <person name="Zheng Y."/>
            <person name="Lin W."/>
            <person name="Duan Y."/>
            <person name="Cao H."/>
            <person name="Xiong S."/>
            <person name="Wang X."/>
            <person name="Wei L."/>
            <person name="Li C."/>
            <person name="Ma Q."/>
            <person name="Ju M."/>
            <person name="Zhao R."/>
            <person name="Li G."/>
            <person name="Mu C."/>
            <person name="Tian Q."/>
            <person name="Mei H."/>
            <person name="Zhang T."/>
            <person name="Gao T."/>
            <person name="Zhang H."/>
        </authorList>
    </citation>
    <scope>NUCLEOTIDE SEQUENCE</scope>
    <source>
        <strain evidence="2">KEN1</strain>
    </source>
</reference>
<dbReference type="PROSITE" id="PS51746">
    <property type="entry name" value="PPM_2"/>
    <property type="match status" value="1"/>
</dbReference>
<feature type="domain" description="PPM-type phosphatase" evidence="1">
    <location>
        <begin position="1"/>
        <end position="222"/>
    </location>
</feature>
<accession>A0AAW2VDG5</accession>
<reference evidence="2" key="1">
    <citation type="submission" date="2020-06" db="EMBL/GenBank/DDBJ databases">
        <authorList>
            <person name="Li T."/>
            <person name="Hu X."/>
            <person name="Zhang T."/>
            <person name="Song X."/>
            <person name="Zhang H."/>
            <person name="Dai N."/>
            <person name="Sheng W."/>
            <person name="Hou X."/>
            <person name="Wei L."/>
        </authorList>
    </citation>
    <scope>NUCLEOTIDE SEQUENCE</scope>
    <source>
        <strain evidence="2">KEN1</strain>
        <tissue evidence="2">Leaf</tissue>
    </source>
</reference>
<dbReference type="GO" id="GO:0004722">
    <property type="term" value="F:protein serine/threonine phosphatase activity"/>
    <property type="evidence" value="ECO:0007669"/>
    <property type="project" value="InterPro"/>
</dbReference>
<organism evidence="2">
    <name type="scientific">Sesamum latifolium</name>
    <dbReference type="NCBI Taxonomy" id="2727402"/>
    <lineage>
        <taxon>Eukaryota</taxon>
        <taxon>Viridiplantae</taxon>
        <taxon>Streptophyta</taxon>
        <taxon>Embryophyta</taxon>
        <taxon>Tracheophyta</taxon>
        <taxon>Spermatophyta</taxon>
        <taxon>Magnoliopsida</taxon>
        <taxon>eudicotyledons</taxon>
        <taxon>Gunneridae</taxon>
        <taxon>Pentapetalae</taxon>
        <taxon>asterids</taxon>
        <taxon>lamiids</taxon>
        <taxon>Lamiales</taxon>
        <taxon>Pedaliaceae</taxon>
        <taxon>Sesamum</taxon>
    </lineage>
</organism>
<dbReference type="PANTHER" id="PTHR47992">
    <property type="entry name" value="PROTEIN PHOSPHATASE"/>
    <property type="match status" value="1"/>
</dbReference>
<dbReference type="InterPro" id="IPR036457">
    <property type="entry name" value="PPM-type-like_dom_sf"/>
</dbReference>
<name>A0AAW2VDG5_9LAMI</name>
<evidence type="ECO:0000313" key="2">
    <source>
        <dbReference type="EMBL" id="KAL0426197.1"/>
    </source>
</evidence>
<dbReference type="Pfam" id="PF00481">
    <property type="entry name" value="PP2C"/>
    <property type="match status" value="1"/>
</dbReference>
<sequence>MRGDAGARIRLQGSSRYVSMFTQQGRKGVNQDAMTVWEEMDEELEADSSIDSYCSGTTGVTVVRKGLSCVIFAKGMKIITCSRNTTVDLKPNLKSRANSKLPRQSFCEENEDPKVYRVWMPDQDCPGLAMARAFGDFCLKDYGLISTPDVTCRKLSENDEFVVLATDGVWDVLSNDEVVKIVGSARKRCMAAKLLTEKAVRAWRYKFPCAKIDDCAVICLYFKSQRPVLTKSESEVTHLSLNYTELSAHSYAASAKTDDGLDTVLNCDINESKAGR</sequence>
<protein>
    <recommendedName>
        <fullName evidence="1">PPM-type phosphatase domain-containing protein</fullName>
    </recommendedName>
</protein>
<comment type="caution">
    <text evidence="2">The sequence shown here is derived from an EMBL/GenBank/DDBJ whole genome shotgun (WGS) entry which is preliminary data.</text>
</comment>
<dbReference type="SMART" id="SM00332">
    <property type="entry name" value="PP2Cc"/>
    <property type="match status" value="1"/>
</dbReference>
<proteinExistence type="predicted"/>
<dbReference type="CDD" id="cd00143">
    <property type="entry name" value="PP2Cc"/>
    <property type="match status" value="1"/>
</dbReference>
<dbReference type="SUPFAM" id="SSF81606">
    <property type="entry name" value="PP2C-like"/>
    <property type="match status" value="1"/>
</dbReference>
<dbReference type="InterPro" id="IPR015655">
    <property type="entry name" value="PP2C"/>
</dbReference>
<dbReference type="EMBL" id="JACGWN010000010">
    <property type="protein sequence ID" value="KAL0426197.1"/>
    <property type="molecule type" value="Genomic_DNA"/>
</dbReference>
<dbReference type="InterPro" id="IPR001932">
    <property type="entry name" value="PPM-type_phosphatase-like_dom"/>
</dbReference>
<dbReference type="AlphaFoldDB" id="A0AAW2VDG5"/>
<dbReference type="Gene3D" id="3.60.40.10">
    <property type="entry name" value="PPM-type phosphatase domain"/>
    <property type="match status" value="1"/>
</dbReference>
<gene>
    <name evidence="2" type="ORF">Slati_2794500</name>
</gene>
<evidence type="ECO:0000259" key="1">
    <source>
        <dbReference type="PROSITE" id="PS51746"/>
    </source>
</evidence>